<dbReference type="SUPFAM" id="SSF52540">
    <property type="entry name" value="P-loop containing nucleoside triphosphate hydrolases"/>
    <property type="match status" value="1"/>
</dbReference>
<dbReference type="InterPro" id="IPR019734">
    <property type="entry name" value="TPR_rpt"/>
</dbReference>
<evidence type="ECO:0000313" key="9">
    <source>
        <dbReference type="Proteomes" id="UP001139648"/>
    </source>
</evidence>
<dbReference type="PANTHER" id="PTHR35807:SF1">
    <property type="entry name" value="TRANSCRIPTIONAL REGULATOR REDD"/>
    <property type="match status" value="1"/>
</dbReference>
<reference evidence="8" key="1">
    <citation type="submission" date="2022-06" db="EMBL/GenBank/DDBJ databases">
        <title>Sequencing the genomes of 1000 actinobacteria strains.</title>
        <authorList>
            <person name="Klenk H.-P."/>
        </authorList>
    </citation>
    <scope>NUCLEOTIDE SEQUENCE</scope>
    <source>
        <strain evidence="8">DSM 46694</strain>
    </source>
</reference>
<comment type="similarity">
    <text evidence="1">Belongs to the AfsR/DnrI/RedD regulatory family.</text>
</comment>
<dbReference type="SMART" id="SM00028">
    <property type="entry name" value="TPR"/>
    <property type="match status" value="5"/>
</dbReference>
<dbReference type="InterPro" id="IPR011990">
    <property type="entry name" value="TPR-like_helical_dom_sf"/>
</dbReference>
<keyword evidence="9" id="KW-1185">Reference proteome</keyword>
<dbReference type="SUPFAM" id="SSF46894">
    <property type="entry name" value="C-terminal effector domain of the bipartite response regulators"/>
    <property type="match status" value="1"/>
</dbReference>
<dbReference type="InterPro" id="IPR027417">
    <property type="entry name" value="P-loop_NTPase"/>
</dbReference>
<keyword evidence="3 6" id="KW-0238">DNA-binding</keyword>
<dbReference type="InterPro" id="IPR036388">
    <property type="entry name" value="WH-like_DNA-bd_sf"/>
</dbReference>
<evidence type="ECO:0000256" key="1">
    <source>
        <dbReference type="ARBA" id="ARBA00005820"/>
    </source>
</evidence>
<accession>A0A9X2GH33</accession>
<dbReference type="Pfam" id="PF03704">
    <property type="entry name" value="BTAD"/>
    <property type="match status" value="1"/>
</dbReference>
<proteinExistence type="inferred from homology"/>
<dbReference type="Gene3D" id="1.10.10.10">
    <property type="entry name" value="Winged helix-like DNA-binding domain superfamily/Winged helix DNA-binding domain"/>
    <property type="match status" value="1"/>
</dbReference>
<dbReference type="PROSITE" id="PS50005">
    <property type="entry name" value="TPR"/>
    <property type="match status" value="1"/>
</dbReference>
<evidence type="ECO:0000256" key="6">
    <source>
        <dbReference type="PROSITE-ProRule" id="PRU01091"/>
    </source>
</evidence>
<dbReference type="Gene3D" id="3.40.50.300">
    <property type="entry name" value="P-loop containing nucleotide triphosphate hydrolases"/>
    <property type="match status" value="1"/>
</dbReference>
<dbReference type="Pfam" id="PF13424">
    <property type="entry name" value="TPR_12"/>
    <property type="match status" value="1"/>
</dbReference>
<evidence type="ECO:0000313" key="8">
    <source>
        <dbReference type="EMBL" id="MCP2358457.1"/>
    </source>
</evidence>
<dbReference type="InterPro" id="IPR005158">
    <property type="entry name" value="BTAD"/>
</dbReference>
<protein>
    <submittedName>
        <fullName evidence="8">DNA-binding SARP family transcriptional activator</fullName>
    </submittedName>
</protein>
<name>A0A9X2GH33_9ACTN</name>
<dbReference type="CDD" id="cd15831">
    <property type="entry name" value="BTAD"/>
    <property type="match status" value="1"/>
</dbReference>
<dbReference type="InterPro" id="IPR051677">
    <property type="entry name" value="AfsR-DnrI-RedD_regulator"/>
</dbReference>
<evidence type="ECO:0000259" key="7">
    <source>
        <dbReference type="PROSITE" id="PS51755"/>
    </source>
</evidence>
<dbReference type="GO" id="GO:0003677">
    <property type="term" value="F:DNA binding"/>
    <property type="evidence" value="ECO:0007669"/>
    <property type="project" value="UniProtKB-UniRule"/>
</dbReference>
<keyword evidence="2" id="KW-0805">Transcription regulation</keyword>
<dbReference type="RefSeq" id="WP_253745633.1">
    <property type="nucleotide sequence ID" value="NZ_BAABKA010000059.1"/>
</dbReference>
<dbReference type="InterPro" id="IPR016032">
    <property type="entry name" value="Sig_transdc_resp-reg_C-effctor"/>
</dbReference>
<keyword evidence="4" id="KW-0804">Transcription</keyword>
<organism evidence="8 9">
    <name type="scientific">Nonomuraea thailandensis</name>
    <dbReference type="NCBI Taxonomy" id="1188745"/>
    <lineage>
        <taxon>Bacteria</taxon>
        <taxon>Bacillati</taxon>
        <taxon>Actinomycetota</taxon>
        <taxon>Actinomycetes</taxon>
        <taxon>Streptosporangiales</taxon>
        <taxon>Streptosporangiaceae</taxon>
        <taxon>Nonomuraea</taxon>
    </lineage>
</organism>
<dbReference type="AlphaFoldDB" id="A0A9X2GH33"/>
<dbReference type="SMART" id="SM01043">
    <property type="entry name" value="BTAD"/>
    <property type="match status" value="1"/>
</dbReference>
<dbReference type="InterPro" id="IPR002182">
    <property type="entry name" value="NB-ARC"/>
</dbReference>
<dbReference type="PROSITE" id="PS51755">
    <property type="entry name" value="OMPR_PHOB"/>
    <property type="match status" value="1"/>
</dbReference>
<dbReference type="GO" id="GO:0000160">
    <property type="term" value="P:phosphorelay signal transduction system"/>
    <property type="evidence" value="ECO:0007669"/>
    <property type="project" value="InterPro"/>
</dbReference>
<evidence type="ECO:0000256" key="4">
    <source>
        <dbReference type="ARBA" id="ARBA00023163"/>
    </source>
</evidence>
<dbReference type="Pfam" id="PF00931">
    <property type="entry name" value="NB-ARC"/>
    <property type="match status" value="1"/>
</dbReference>
<comment type="caution">
    <text evidence="8">The sequence shown here is derived from an EMBL/GenBank/DDBJ whole genome shotgun (WGS) entry which is preliminary data.</text>
</comment>
<gene>
    <name evidence="8" type="ORF">HD597_005477</name>
</gene>
<feature type="DNA-binding region" description="OmpR/PhoB-type" evidence="6">
    <location>
        <begin position="1"/>
        <end position="93"/>
    </location>
</feature>
<evidence type="ECO:0000256" key="3">
    <source>
        <dbReference type="ARBA" id="ARBA00023125"/>
    </source>
</evidence>
<dbReference type="InterPro" id="IPR001867">
    <property type="entry name" value="OmpR/PhoB-type_DNA-bd"/>
</dbReference>
<dbReference type="EMBL" id="JAMZEB010000002">
    <property type="protein sequence ID" value="MCP2358457.1"/>
    <property type="molecule type" value="Genomic_DNA"/>
</dbReference>
<dbReference type="SUPFAM" id="SSF48452">
    <property type="entry name" value="TPR-like"/>
    <property type="match status" value="3"/>
</dbReference>
<dbReference type="Proteomes" id="UP001139648">
    <property type="component" value="Unassembled WGS sequence"/>
</dbReference>
<feature type="repeat" description="TPR" evidence="5">
    <location>
        <begin position="832"/>
        <end position="865"/>
    </location>
</feature>
<dbReference type="PANTHER" id="PTHR35807">
    <property type="entry name" value="TRANSCRIPTIONAL REGULATOR REDD-RELATED"/>
    <property type="match status" value="1"/>
</dbReference>
<dbReference type="Gene3D" id="1.25.40.10">
    <property type="entry name" value="Tetratricopeptide repeat domain"/>
    <property type="match status" value="2"/>
</dbReference>
<evidence type="ECO:0000256" key="2">
    <source>
        <dbReference type="ARBA" id="ARBA00023015"/>
    </source>
</evidence>
<dbReference type="PRINTS" id="PR00364">
    <property type="entry name" value="DISEASERSIST"/>
</dbReference>
<dbReference type="GO" id="GO:0006355">
    <property type="term" value="P:regulation of DNA-templated transcription"/>
    <property type="evidence" value="ECO:0007669"/>
    <property type="project" value="InterPro"/>
</dbReference>
<sequence length="924" mass="102039">MQFRLLGAMEIFAAGRRIPIGSRKERLVLAVLLLEANRWVPIGRLVELAWTEEVPESARRTVQSLISRLRARLRMIDQALNIEREGACYRLTVDRASVDVHRFRDLLAAARDADDNTAAALYSEALSLWRGDGLTHEVAAEHLREELAELRLRAIEDQMDAELRLGRHRSVVGRLSALASAYPYRQRITGQLMLALHREGRSDEALECYRRMKNRLMEEVGLDPAEELIQLELAILRADPSLVAQPSSLDLAGVASLPPMQLPADIVSFSGREEHVKHLDALLPDDGAPPVATLVAIAGTAGIGKTTLAVHWAHRVRDRFPDGQLYVNLRGYGLANTVEAADALRGFLDALHVPSQQIPTDTDQAAAQFRSVLAHRRVLILLDNARDAEQVRPLLPGGGRCLVIVTSRRQMSGLVATEGARLLRLALFTTHEAYELLARRIDRERLQADPAAVEALITACGRLPLALAIAAARSAVQHEFPLRAIADQLKAGLAAFDCGDAATCLRTVFSWSYGALSEPAARLFRMLSLYPGAHFTPAAAASLTGARLQDAQAQLAELADMHLIDEYRPGRFTVHDLLRTYATELAEAVDPSVDRRAAARRALEHYLHSAHDAAQLLSPHRDPIVLPPVLPGVHLEPFADHDEALSWFMAQHDALLAAVHLAIKLALDAHVWQLAWSLADYLDRQGHWKDQLSCQRLAVEAAERSGHPLGRAAAFRNLARAHLRLTQYDDAHHHYSAALDVYAAEHDVVGQAHTYGNLSAVHVLQEDHHAALHCALQSLQLFERAGHRAGMARALNATGWYQLHLGDYDLAIDSCTRALELHLEIDDRHGQANTYDSLGLAHRYLGNYAEATACYQRSIDLYRCLGDRYNEADTLTHLGENLLASGDRSGADQVWRSALRILEDLGHPDAAKLRRRPPLSGGSQ</sequence>
<evidence type="ECO:0000256" key="5">
    <source>
        <dbReference type="PROSITE-ProRule" id="PRU00339"/>
    </source>
</evidence>
<dbReference type="Pfam" id="PF00486">
    <property type="entry name" value="Trans_reg_C"/>
    <property type="match status" value="1"/>
</dbReference>
<feature type="domain" description="OmpR/PhoB-type" evidence="7">
    <location>
        <begin position="1"/>
        <end position="93"/>
    </location>
</feature>
<dbReference type="SMART" id="SM00862">
    <property type="entry name" value="Trans_reg_C"/>
    <property type="match status" value="1"/>
</dbReference>
<dbReference type="GO" id="GO:0043531">
    <property type="term" value="F:ADP binding"/>
    <property type="evidence" value="ECO:0007669"/>
    <property type="project" value="InterPro"/>
</dbReference>
<keyword evidence="5" id="KW-0802">TPR repeat</keyword>